<keyword evidence="3" id="KW-1133">Transmembrane helix</keyword>
<reference evidence="5" key="2">
    <citation type="submission" date="2022-06" db="UniProtKB">
        <authorList>
            <consortium name="EnsemblMetazoa"/>
        </authorList>
    </citation>
    <scope>IDENTIFICATION</scope>
    <source>
        <strain evidence="5">PS312</strain>
    </source>
</reference>
<dbReference type="InterPro" id="IPR038050">
    <property type="entry name" value="Neuro_actylchol_rec"/>
</dbReference>
<dbReference type="SUPFAM" id="SSF63712">
    <property type="entry name" value="Nicotinic receptor ligand binding domain-like"/>
    <property type="match status" value="2"/>
</dbReference>
<evidence type="ECO:0000256" key="4">
    <source>
        <dbReference type="ARBA" id="ARBA00023136"/>
    </source>
</evidence>
<dbReference type="GO" id="GO:1904315">
    <property type="term" value="F:transmitter-gated monoatomic ion channel activity involved in regulation of postsynaptic membrane potential"/>
    <property type="evidence" value="ECO:0000318"/>
    <property type="project" value="GO_Central"/>
</dbReference>
<dbReference type="InterPro" id="IPR036719">
    <property type="entry name" value="Neuro-gated_channel_TM_sf"/>
</dbReference>
<dbReference type="GO" id="GO:0045202">
    <property type="term" value="C:synapse"/>
    <property type="evidence" value="ECO:0000318"/>
    <property type="project" value="GO_Central"/>
</dbReference>
<dbReference type="AlphaFoldDB" id="A0A2A6CSZ5"/>
<organism evidence="5 6">
    <name type="scientific">Pristionchus pacificus</name>
    <name type="common">Parasitic nematode worm</name>
    <dbReference type="NCBI Taxonomy" id="54126"/>
    <lineage>
        <taxon>Eukaryota</taxon>
        <taxon>Metazoa</taxon>
        <taxon>Ecdysozoa</taxon>
        <taxon>Nematoda</taxon>
        <taxon>Chromadorea</taxon>
        <taxon>Rhabditida</taxon>
        <taxon>Rhabditina</taxon>
        <taxon>Diplogasteromorpha</taxon>
        <taxon>Diplogasteroidea</taxon>
        <taxon>Neodiplogasteridae</taxon>
        <taxon>Pristionchus</taxon>
    </lineage>
</organism>
<protein>
    <submittedName>
        <fullName evidence="5">Lgc-29</fullName>
    </submittedName>
</protein>
<dbReference type="GO" id="GO:0043005">
    <property type="term" value="C:neuron projection"/>
    <property type="evidence" value="ECO:0000318"/>
    <property type="project" value="GO_Central"/>
</dbReference>
<dbReference type="Proteomes" id="UP000005239">
    <property type="component" value="Unassembled WGS sequence"/>
</dbReference>
<dbReference type="FunFam" id="1.20.58.390:FF:000148">
    <property type="entry name" value="Transmembrane ion channel"/>
    <property type="match status" value="1"/>
</dbReference>
<dbReference type="GO" id="GO:0005231">
    <property type="term" value="F:excitatory extracellular ligand-gated monoatomic ion channel activity"/>
    <property type="evidence" value="ECO:0000318"/>
    <property type="project" value="GO_Central"/>
</dbReference>
<dbReference type="GO" id="GO:1902495">
    <property type="term" value="C:transmembrane transporter complex"/>
    <property type="evidence" value="ECO:0000318"/>
    <property type="project" value="GO_Central"/>
</dbReference>
<dbReference type="PRINTS" id="PR00252">
    <property type="entry name" value="NRIONCHANNEL"/>
</dbReference>
<dbReference type="CDD" id="cd18989">
    <property type="entry name" value="LGIC_ECD_cation"/>
    <property type="match status" value="2"/>
</dbReference>
<accession>A0A2A6CSZ5</accession>
<dbReference type="EnsemblMetazoa" id="PPA14116.1">
    <property type="protein sequence ID" value="PPA14116.1"/>
    <property type="gene ID" value="WBGene00103670"/>
</dbReference>
<dbReference type="FunFam" id="2.70.170.10:FF:000127">
    <property type="entry name" value="Uncharacterized protein"/>
    <property type="match status" value="1"/>
</dbReference>
<dbReference type="SUPFAM" id="SSF90112">
    <property type="entry name" value="Neurotransmitter-gated ion-channel transmembrane pore"/>
    <property type="match status" value="2"/>
</dbReference>
<reference evidence="6" key="1">
    <citation type="journal article" date="2008" name="Nat. Genet.">
        <title>The Pristionchus pacificus genome provides a unique perspective on nematode lifestyle and parasitism.</title>
        <authorList>
            <person name="Dieterich C."/>
            <person name="Clifton S.W."/>
            <person name="Schuster L.N."/>
            <person name="Chinwalla A."/>
            <person name="Delehaunty K."/>
            <person name="Dinkelacker I."/>
            <person name="Fulton L."/>
            <person name="Fulton R."/>
            <person name="Godfrey J."/>
            <person name="Minx P."/>
            <person name="Mitreva M."/>
            <person name="Roeseler W."/>
            <person name="Tian H."/>
            <person name="Witte H."/>
            <person name="Yang S.P."/>
            <person name="Wilson R.K."/>
            <person name="Sommer R.J."/>
        </authorList>
    </citation>
    <scope>NUCLEOTIDE SEQUENCE [LARGE SCALE GENOMIC DNA]</scope>
    <source>
        <strain evidence="6">PS312</strain>
    </source>
</reference>
<dbReference type="InterPro" id="IPR006201">
    <property type="entry name" value="Neur_channel"/>
</dbReference>
<evidence type="ECO:0000313" key="5">
    <source>
        <dbReference type="EnsemblMetazoa" id="PPA14116.1"/>
    </source>
</evidence>
<dbReference type="GO" id="GO:0004888">
    <property type="term" value="F:transmembrane signaling receptor activity"/>
    <property type="evidence" value="ECO:0007669"/>
    <property type="project" value="InterPro"/>
</dbReference>
<dbReference type="Gene3D" id="2.70.170.10">
    <property type="entry name" value="Neurotransmitter-gated ion-channel ligand-binding domain"/>
    <property type="match status" value="2"/>
</dbReference>
<dbReference type="GO" id="GO:0034220">
    <property type="term" value="P:monoatomic ion transmembrane transport"/>
    <property type="evidence" value="ECO:0000318"/>
    <property type="project" value="GO_Central"/>
</dbReference>
<evidence type="ECO:0000256" key="1">
    <source>
        <dbReference type="ARBA" id="ARBA00004141"/>
    </source>
</evidence>
<dbReference type="GO" id="GO:0007268">
    <property type="term" value="P:chemical synaptic transmission"/>
    <property type="evidence" value="ECO:0000318"/>
    <property type="project" value="GO_Central"/>
</dbReference>
<dbReference type="GO" id="GO:0098794">
    <property type="term" value="C:postsynapse"/>
    <property type="evidence" value="ECO:0007669"/>
    <property type="project" value="GOC"/>
</dbReference>
<name>A0A2A6CSZ5_PRIPA</name>
<dbReference type="InterPro" id="IPR006202">
    <property type="entry name" value="Neur_chan_lig-bd"/>
</dbReference>
<dbReference type="PANTHER" id="PTHR18945">
    <property type="entry name" value="NEUROTRANSMITTER GATED ION CHANNEL"/>
    <property type="match status" value="1"/>
</dbReference>
<dbReference type="GO" id="GO:0042391">
    <property type="term" value="P:regulation of membrane potential"/>
    <property type="evidence" value="ECO:0000318"/>
    <property type="project" value="GO_Central"/>
</dbReference>
<dbReference type="Gene3D" id="1.20.58.390">
    <property type="entry name" value="Neurotransmitter-gated ion-channel transmembrane domain"/>
    <property type="match status" value="2"/>
</dbReference>
<keyword evidence="4" id="KW-0472">Membrane</keyword>
<dbReference type="GO" id="GO:0005886">
    <property type="term" value="C:plasma membrane"/>
    <property type="evidence" value="ECO:0000318"/>
    <property type="project" value="GO_Central"/>
</dbReference>
<evidence type="ECO:0000256" key="3">
    <source>
        <dbReference type="ARBA" id="ARBA00022989"/>
    </source>
</evidence>
<gene>
    <name evidence="5" type="primary">WBGene00103670</name>
</gene>
<evidence type="ECO:0000256" key="2">
    <source>
        <dbReference type="ARBA" id="ARBA00022692"/>
    </source>
</evidence>
<accession>A0A8R1YEP3</accession>
<proteinExistence type="predicted"/>
<dbReference type="InterPro" id="IPR036734">
    <property type="entry name" value="Neur_chan_lig-bd_sf"/>
</dbReference>
<dbReference type="Pfam" id="PF02931">
    <property type="entry name" value="Neur_chan_LBD"/>
    <property type="match status" value="2"/>
</dbReference>
<keyword evidence="6" id="KW-1185">Reference proteome</keyword>
<evidence type="ECO:0000313" key="6">
    <source>
        <dbReference type="Proteomes" id="UP000005239"/>
    </source>
</evidence>
<keyword evidence="2" id="KW-0812">Transmembrane</keyword>
<dbReference type="CDD" id="cd19051">
    <property type="entry name" value="LGIC_TM_cation"/>
    <property type="match status" value="2"/>
</dbReference>
<sequence>MLLLLLSILPLITADNDTFTPQELDMIEQIAPPEADFYFMNQKLFEDLMSNYKKELSPYYTNHHVNPLPSNWYHPPPMATQVVLTYARIVKMDQVEQVMRVIAEFRMIWHDYRLKWNESDYGGIKHMYVNRASVWTPEITVANSESATDAVPEHKQNAIFCTTTVCLRTTKNFPFDKQECPLCLVETFFNKNESKVYAGISPDINYNISGNGEWDLTSLKTFRKTLPDYHMVEFDLMCFLFTLKRKSNFYVMVIIIPTFIITALTITGIFGKRMSGDDFIGELSLGLTSLMTMTVMLGIVADSLPKTDHLPVLSVFLTIDVSLMAISVLLVIIHPRILYPQMKKIKSRVFKPKEDEEENGKCFFGLLPKSMKAYMTANLFFMLIFQAINFGSLYYILSFWNWSLLQLIGIVFPSASIVHRRSSSVMRSLLFSLIFFIPSSDGESTIHPGHPEWASDSEMENYRDAPMDDNQTKLLVEFHEHNGNLFQDLMRTYHKELSPYYTNYHRPLEHGQVHPPPMRTSATLTWFRIVKLDQVEQVMKIIAELRLIWTDHRLAWNPADYGGIQHIYFTRNSIWVPELTVGDSEMASDVAPDYKQNVLVKYTGHVLHYFNVVSHSVCPLVTSNFPFDRQECEFVLIEILFNKNESAIDVQFAERLNFARAGNGEWDILGGHINRTTVADYENVEFDLMRFVFSMKRKSNFYVMVIIVPTFIITTLSITGVFAKRLSGEDFIGELSLGLTSLMTLTVMLGIVADSLPKTNSLPVLSIFLTVEVTLTALSVLVVILHPRGCLARIRSAICKKHMGANLVFMLVFQAINLANLWYILSFWWME</sequence>
<comment type="subcellular location">
    <subcellularLocation>
        <location evidence="1">Membrane</location>
        <topology evidence="1">Multi-pass membrane protein</topology>
    </subcellularLocation>
</comment>